<keyword evidence="3" id="KW-1185">Reference proteome</keyword>
<dbReference type="Proteomes" id="UP000481858">
    <property type="component" value="Unassembled WGS sequence"/>
</dbReference>
<gene>
    <name evidence="2" type="ORF">GQX73_g8692</name>
</gene>
<dbReference type="EMBL" id="WUBL01000133">
    <property type="protein sequence ID" value="KAF2964863.1"/>
    <property type="molecule type" value="Genomic_DNA"/>
</dbReference>
<dbReference type="Gene3D" id="3.30.70.100">
    <property type="match status" value="1"/>
</dbReference>
<reference evidence="2 3" key="1">
    <citation type="submission" date="2019-12" db="EMBL/GenBank/DDBJ databases">
        <title>Draft genome sequence of the ascomycete Xylaria multiplex DSM 110363.</title>
        <authorList>
            <person name="Buettner E."/>
            <person name="Kellner H."/>
        </authorList>
    </citation>
    <scope>NUCLEOTIDE SEQUENCE [LARGE SCALE GENOMIC DNA]</scope>
    <source>
        <strain evidence="2 3">DSM 110363</strain>
    </source>
</reference>
<proteinExistence type="inferred from homology"/>
<organism evidence="2 3">
    <name type="scientific">Xylaria multiplex</name>
    <dbReference type="NCBI Taxonomy" id="323545"/>
    <lineage>
        <taxon>Eukaryota</taxon>
        <taxon>Fungi</taxon>
        <taxon>Dikarya</taxon>
        <taxon>Ascomycota</taxon>
        <taxon>Pezizomycotina</taxon>
        <taxon>Sordariomycetes</taxon>
        <taxon>Xylariomycetidae</taxon>
        <taxon>Xylariales</taxon>
        <taxon>Xylariaceae</taxon>
        <taxon>Xylaria</taxon>
    </lineage>
</organism>
<comment type="similarity">
    <text evidence="1">Belongs to the tpcK family.</text>
</comment>
<evidence type="ECO:0000256" key="1">
    <source>
        <dbReference type="ARBA" id="ARBA00005986"/>
    </source>
</evidence>
<dbReference type="NCBIfam" id="TIGR02118">
    <property type="entry name" value="EthD family reductase"/>
    <property type="match status" value="1"/>
</dbReference>
<name>A0A7C8IMK5_9PEZI</name>
<sequence length="103" mass="11345">MTYVISVVYPTGSKFDKEYYLTKHMPLVQKLWGPAGLKSWRVVQYTNPGAPYAIQAWLEWESAEHAGAGTKSTDGATIFADVPNFSEVAAQVLTGEQVGFASW</sequence>
<dbReference type="SUPFAM" id="SSF54909">
    <property type="entry name" value="Dimeric alpha+beta barrel"/>
    <property type="match status" value="1"/>
</dbReference>
<evidence type="ECO:0000313" key="2">
    <source>
        <dbReference type="EMBL" id="KAF2964863.1"/>
    </source>
</evidence>
<evidence type="ECO:0008006" key="4">
    <source>
        <dbReference type="Google" id="ProtNLM"/>
    </source>
</evidence>
<comment type="caution">
    <text evidence="2">The sequence shown here is derived from an EMBL/GenBank/DDBJ whole genome shotgun (WGS) entry which is preliminary data.</text>
</comment>
<evidence type="ECO:0000313" key="3">
    <source>
        <dbReference type="Proteomes" id="UP000481858"/>
    </source>
</evidence>
<dbReference type="OrthoDB" id="4892971at2759"/>
<dbReference type="PANTHER" id="PTHR40260">
    <property type="entry name" value="BLR8190 PROTEIN"/>
    <property type="match status" value="1"/>
</dbReference>
<dbReference type="AlphaFoldDB" id="A0A7C8IMK5"/>
<dbReference type="InterPro" id="IPR009799">
    <property type="entry name" value="EthD_dom"/>
</dbReference>
<dbReference type="InParanoid" id="A0A7C8IMK5"/>
<dbReference type="GO" id="GO:0016491">
    <property type="term" value="F:oxidoreductase activity"/>
    <property type="evidence" value="ECO:0007669"/>
    <property type="project" value="InterPro"/>
</dbReference>
<dbReference type="PANTHER" id="PTHR40260:SF2">
    <property type="entry name" value="BLR8190 PROTEIN"/>
    <property type="match status" value="1"/>
</dbReference>
<accession>A0A7C8IMK5</accession>
<protein>
    <recommendedName>
        <fullName evidence="4">EthD domain-containing protein</fullName>
    </recommendedName>
</protein>
<dbReference type="InterPro" id="IPR011008">
    <property type="entry name" value="Dimeric_a/b-barrel"/>
</dbReference>